<evidence type="ECO:0000313" key="2">
    <source>
        <dbReference type="Proteomes" id="UP000310168"/>
    </source>
</evidence>
<keyword evidence="2" id="KW-1185">Reference proteome</keyword>
<reference evidence="1 2" key="1">
    <citation type="journal article" date="2019" name="Anaerobe">
        <title>Brachyspira catarrhinii sp. nov., an anaerobic intestinal spirochaete isolated from vervet monkeys may have been misidentified as Brachyspira aalborgi in previous studies.</title>
        <authorList>
            <person name="Phillips N.D."/>
            <person name="La T."/>
            <person name="Hampson D.J."/>
        </authorList>
    </citation>
    <scope>NUCLEOTIDE SEQUENCE [LARGE SCALE GENOMIC DNA]</scope>
    <source>
        <strain evidence="1 2">Z12</strain>
    </source>
</reference>
<evidence type="ECO:0000313" key="1">
    <source>
        <dbReference type="EMBL" id="TKZ36176.1"/>
    </source>
</evidence>
<protein>
    <submittedName>
        <fullName evidence="1">Uncharacterized protein</fullName>
    </submittedName>
</protein>
<organism evidence="1 2">
    <name type="scientific">Brachyspira catarrhinii</name>
    <dbReference type="NCBI Taxonomy" id="2528966"/>
    <lineage>
        <taxon>Bacteria</taxon>
        <taxon>Pseudomonadati</taxon>
        <taxon>Spirochaetota</taxon>
        <taxon>Spirochaetia</taxon>
        <taxon>Brachyspirales</taxon>
        <taxon>Brachyspiraceae</taxon>
        <taxon>Brachyspira</taxon>
    </lineage>
</organism>
<proteinExistence type="predicted"/>
<dbReference type="PROSITE" id="PS51257">
    <property type="entry name" value="PROKAR_LIPOPROTEIN"/>
    <property type="match status" value="1"/>
</dbReference>
<dbReference type="EMBL" id="SJDU01000019">
    <property type="protein sequence ID" value="TKZ36176.1"/>
    <property type="molecule type" value="Genomic_DNA"/>
</dbReference>
<comment type="caution">
    <text evidence="1">The sequence shown here is derived from an EMBL/GenBank/DDBJ whole genome shotgun (WGS) entry which is preliminary data.</text>
</comment>
<dbReference type="RefSeq" id="WP_137997368.1">
    <property type="nucleotide sequence ID" value="NZ_SJDU01000019.1"/>
</dbReference>
<accession>A0ABY2TW13</accession>
<sequence length="203" mass="24097">MRLFLLIPISFFFFSCLTTPKIDLKNSDSKIWIENIKNKTVADDYENIYRFGGKADLNIFIYGYYSMAIKYKLFEVENERAFYYNKTTLKSYIIKTLPNLNFYEFDLSKKLYNPTKPAAYFENNFKNKNIYVVIGLILKNNILYVAKDYSEDYKNKLNSWFENNGNFNGNEWTPISSADWNSYPLPTKDDLDWNNIYTIGEII</sequence>
<dbReference type="Proteomes" id="UP000310168">
    <property type="component" value="Unassembled WGS sequence"/>
</dbReference>
<gene>
    <name evidence="1" type="ORF">EZH24_01490</name>
</gene>
<name>A0ABY2TW13_9SPIR</name>